<feature type="domain" description="Acyltransferase 3" evidence="2">
    <location>
        <begin position="10"/>
        <end position="326"/>
    </location>
</feature>
<dbReference type="GO" id="GO:0016747">
    <property type="term" value="F:acyltransferase activity, transferring groups other than amino-acyl groups"/>
    <property type="evidence" value="ECO:0007669"/>
    <property type="project" value="InterPro"/>
</dbReference>
<dbReference type="PANTHER" id="PTHR23028:SF53">
    <property type="entry name" value="ACYL_TRANSF_3 DOMAIN-CONTAINING PROTEIN"/>
    <property type="match status" value="1"/>
</dbReference>
<reference evidence="4" key="1">
    <citation type="submission" date="2017-12" db="EMBL/GenBank/DDBJ databases">
        <title>FDA dAtabase for Regulatory Grade micrObial Sequences (FDA-ARGOS): Supporting development and validation of Infectious Disease Dx tests.</title>
        <authorList>
            <person name="Sichtig H."/>
            <person name="Tallon L."/>
            <person name="Sadzewicz L."/>
            <person name="Sengamalay N."/>
            <person name="Nagaraj S."/>
            <person name="Vavikolanu K."/>
            <person name="Aluvathingal J."/>
            <person name="Nadendla S."/>
            <person name="Pirone D.C."/>
            <person name="Hoffman M."/>
            <person name="Muruvanda T."/>
            <person name="Allard M."/>
            <person name="Evans P."/>
        </authorList>
    </citation>
    <scope>NUCLEOTIDE SEQUENCE [LARGE SCALE GENOMIC DNA]</scope>
    <source>
        <strain evidence="4">FDAARGOS_55</strain>
    </source>
</reference>
<evidence type="ECO:0000313" key="4">
    <source>
        <dbReference type="Proteomes" id="UP000236163"/>
    </source>
</evidence>
<feature type="transmembrane region" description="Helical" evidence="1">
    <location>
        <begin position="12"/>
        <end position="30"/>
    </location>
</feature>
<feature type="transmembrane region" description="Helical" evidence="1">
    <location>
        <begin position="278"/>
        <end position="298"/>
    </location>
</feature>
<evidence type="ECO:0000259" key="2">
    <source>
        <dbReference type="Pfam" id="PF01757"/>
    </source>
</evidence>
<dbReference type="Pfam" id="PF01757">
    <property type="entry name" value="Acyl_transf_3"/>
    <property type="match status" value="1"/>
</dbReference>
<dbReference type="EMBL" id="JWSP02000004">
    <property type="protein sequence ID" value="PNO34782.1"/>
    <property type="molecule type" value="Genomic_DNA"/>
</dbReference>
<accession>A0A2K0JHQ3</accession>
<keyword evidence="3" id="KW-0808">Transferase</keyword>
<dbReference type="PANTHER" id="PTHR23028">
    <property type="entry name" value="ACETYLTRANSFERASE"/>
    <property type="match status" value="1"/>
</dbReference>
<dbReference type="InterPro" id="IPR050879">
    <property type="entry name" value="Acyltransferase_3"/>
</dbReference>
<name>A0A2K0JHQ3_SALHO</name>
<feature type="transmembrane region" description="Helical" evidence="1">
    <location>
        <begin position="248"/>
        <end position="266"/>
    </location>
</feature>
<organism evidence="3 4">
    <name type="scientific">Salmonella enterica subsp. houtenae serovar 50:g,z51:-</name>
    <dbReference type="NCBI Taxonomy" id="1173947"/>
    <lineage>
        <taxon>Bacteria</taxon>
        <taxon>Pseudomonadati</taxon>
        <taxon>Pseudomonadota</taxon>
        <taxon>Gammaproteobacteria</taxon>
        <taxon>Enterobacterales</taxon>
        <taxon>Enterobacteriaceae</taxon>
        <taxon>Salmonella</taxon>
    </lineage>
</organism>
<dbReference type="GO" id="GO:0009103">
    <property type="term" value="P:lipopolysaccharide biosynthetic process"/>
    <property type="evidence" value="ECO:0007669"/>
    <property type="project" value="TreeGrafter"/>
</dbReference>
<evidence type="ECO:0000256" key="1">
    <source>
        <dbReference type="SAM" id="Phobius"/>
    </source>
</evidence>
<feature type="transmembrane region" description="Helical" evidence="1">
    <location>
        <begin position="91"/>
        <end position="116"/>
    </location>
</feature>
<feature type="transmembrane region" description="Helical" evidence="1">
    <location>
        <begin position="214"/>
        <end position="236"/>
    </location>
</feature>
<keyword evidence="3" id="KW-0012">Acyltransferase</keyword>
<dbReference type="GO" id="GO:0016020">
    <property type="term" value="C:membrane"/>
    <property type="evidence" value="ECO:0007669"/>
    <property type="project" value="TreeGrafter"/>
</dbReference>
<feature type="transmembrane region" description="Helical" evidence="1">
    <location>
        <begin position="136"/>
        <end position="157"/>
    </location>
</feature>
<feature type="transmembrane region" description="Helical" evidence="1">
    <location>
        <begin position="310"/>
        <end position="330"/>
    </location>
</feature>
<feature type="transmembrane region" description="Helical" evidence="1">
    <location>
        <begin position="50"/>
        <end position="70"/>
    </location>
</feature>
<comment type="caution">
    <text evidence="3">The sequence shown here is derived from an EMBL/GenBank/DDBJ whole genome shotgun (WGS) entry which is preliminary data.</text>
</comment>
<proteinExistence type="predicted"/>
<keyword evidence="1" id="KW-0472">Membrane</keyword>
<keyword evidence="1" id="KW-1133">Transmembrane helix</keyword>
<feature type="transmembrane region" description="Helical" evidence="1">
    <location>
        <begin position="166"/>
        <end position="183"/>
    </location>
</feature>
<dbReference type="InterPro" id="IPR002656">
    <property type="entry name" value="Acyl_transf_3_dom"/>
</dbReference>
<keyword evidence="1" id="KW-0812">Transmembrane</keyword>
<feature type="transmembrane region" description="Helical" evidence="1">
    <location>
        <begin position="189"/>
        <end position="207"/>
    </location>
</feature>
<protein>
    <submittedName>
        <fullName evidence="3">Acyltransferase</fullName>
    </submittedName>
</protein>
<dbReference type="AlphaFoldDB" id="A0A2K0JHQ3"/>
<sequence>MIFMIKNRINEIDFLRFVAAMAVVFFHYAFRGYAADGMSIMPYPSLAPVSKYGFLGVQLFFMISGFVILMSASHGSIRNFTISRMVRLYPAFWACCTITFIVTLVIGAPTYSVSFNQYITNMTMLNEFIGIPSVDGAYWSLFVEMRFYALVAIILIIGKIHRSQELILSWLIISIVLELYPIWKLRTIFITNYSTYFIAGATCYLIYSKGLSALKSAILIASLFLAIYQSTSQIIFFENHYNTFISKYITSTIIISFYIAMILISLKLTGFIGHQKWLLIGSLTYPLYLIHQNIGYMIFNVAYPSINSHIIFWGTIFLVIIVAYCVHRFVEKKLSKSMRIFLESITDSKKYIRIFK</sequence>
<evidence type="ECO:0000313" key="3">
    <source>
        <dbReference type="EMBL" id="PNO34782.1"/>
    </source>
</evidence>
<dbReference type="Proteomes" id="UP000236163">
    <property type="component" value="Unassembled WGS sequence"/>
</dbReference>
<gene>
    <name evidence="3" type="ORF">RK55_017425</name>
</gene>